<reference evidence="6" key="2">
    <citation type="journal article" date="2021" name="PeerJ">
        <title>Extensive microbial diversity within the chicken gut microbiome revealed by metagenomics and culture.</title>
        <authorList>
            <person name="Gilroy R."/>
            <person name="Ravi A."/>
            <person name="Getino M."/>
            <person name="Pursley I."/>
            <person name="Horton D.L."/>
            <person name="Alikhan N.F."/>
            <person name="Baker D."/>
            <person name="Gharbi K."/>
            <person name="Hall N."/>
            <person name="Watson M."/>
            <person name="Adriaenssens E.M."/>
            <person name="Foster-Nyarko E."/>
            <person name="Jarju S."/>
            <person name="Secka A."/>
            <person name="Antonio M."/>
            <person name="Oren A."/>
            <person name="Chaudhuri R.R."/>
            <person name="La Ragione R."/>
            <person name="Hildebrand F."/>
            <person name="Pallen M.J."/>
        </authorList>
    </citation>
    <scope>NUCLEOTIDE SEQUENCE</scope>
    <source>
        <strain evidence="6">CHK147-3167</strain>
    </source>
</reference>
<dbReference type="InterPro" id="IPR050301">
    <property type="entry name" value="NTE"/>
</dbReference>
<sequence length="90" mass="10050">MSKFALVLSGGGSKGAYEIGVYMALKKMKKNIDIVTGTSIGAINGVFIVQNDLRHALKLWKKISFSVIYNEDDFPLDKDLKLPEIYMTHL</sequence>
<reference evidence="6" key="1">
    <citation type="submission" date="2020-10" db="EMBL/GenBank/DDBJ databases">
        <authorList>
            <person name="Gilroy R."/>
        </authorList>
    </citation>
    <scope>NUCLEOTIDE SEQUENCE</scope>
    <source>
        <strain evidence="6">CHK147-3167</strain>
    </source>
</reference>
<feature type="short sequence motif" description="GXGXXG" evidence="4">
    <location>
        <begin position="10"/>
        <end position="15"/>
    </location>
</feature>
<name>A0A9D1CYI6_9FIRM</name>
<dbReference type="InterPro" id="IPR016035">
    <property type="entry name" value="Acyl_Trfase/lysoPLipase"/>
</dbReference>
<dbReference type="PANTHER" id="PTHR14226">
    <property type="entry name" value="NEUROPATHY TARGET ESTERASE/SWISS CHEESE D.MELANOGASTER"/>
    <property type="match status" value="1"/>
</dbReference>
<dbReference type="SUPFAM" id="SSF52151">
    <property type="entry name" value="FabD/lysophospholipase-like"/>
    <property type="match status" value="1"/>
</dbReference>
<evidence type="ECO:0000256" key="2">
    <source>
        <dbReference type="ARBA" id="ARBA00022963"/>
    </source>
</evidence>
<comment type="caution">
    <text evidence="6">The sequence shown here is derived from an EMBL/GenBank/DDBJ whole genome shotgun (WGS) entry which is preliminary data.</text>
</comment>
<evidence type="ECO:0000313" key="7">
    <source>
        <dbReference type="Proteomes" id="UP000886786"/>
    </source>
</evidence>
<evidence type="ECO:0000259" key="5">
    <source>
        <dbReference type="PROSITE" id="PS51635"/>
    </source>
</evidence>
<keyword evidence="3" id="KW-0443">Lipid metabolism</keyword>
<evidence type="ECO:0000256" key="1">
    <source>
        <dbReference type="ARBA" id="ARBA00022801"/>
    </source>
</evidence>
<feature type="domain" description="PNPLA" evidence="5">
    <location>
        <begin position="6"/>
        <end position="90"/>
    </location>
</feature>
<evidence type="ECO:0000256" key="4">
    <source>
        <dbReference type="PROSITE-ProRule" id="PRU01161"/>
    </source>
</evidence>
<dbReference type="Gene3D" id="3.40.1090.10">
    <property type="entry name" value="Cytosolic phospholipase A2 catalytic domain"/>
    <property type="match status" value="1"/>
</dbReference>
<organism evidence="6 7">
    <name type="scientific">Candidatus Coprosoma intestinipullorum</name>
    <dbReference type="NCBI Taxonomy" id="2840752"/>
    <lineage>
        <taxon>Bacteria</taxon>
        <taxon>Bacillati</taxon>
        <taxon>Bacillota</taxon>
        <taxon>Bacillota incertae sedis</taxon>
        <taxon>Candidatus Coprosoma</taxon>
    </lineage>
</organism>
<protein>
    <submittedName>
        <fullName evidence="6">Patatin-like phospholipase family protein</fullName>
    </submittedName>
</protein>
<feature type="short sequence motif" description="GXSXG" evidence="4">
    <location>
        <begin position="37"/>
        <end position="41"/>
    </location>
</feature>
<dbReference type="Proteomes" id="UP000886786">
    <property type="component" value="Unassembled WGS sequence"/>
</dbReference>
<accession>A0A9D1CYI6</accession>
<feature type="non-terminal residue" evidence="6">
    <location>
        <position position="90"/>
    </location>
</feature>
<comment type="caution">
    <text evidence="4">Lacks conserved residue(s) required for the propagation of feature annotation.</text>
</comment>
<keyword evidence="1" id="KW-0378">Hydrolase</keyword>
<gene>
    <name evidence="6" type="ORF">IAB27_04150</name>
</gene>
<dbReference type="InterPro" id="IPR002641">
    <property type="entry name" value="PNPLA_dom"/>
</dbReference>
<dbReference type="GO" id="GO:0016787">
    <property type="term" value="F:hydrolase activity"/>
    <property type="evidence" value="ECO:0007669"/>
    <property type="project" value="UniProtKB-KW"/>
</dbReference>
<evidence type="ECO:0000256" key="3">
    <source>
        <dbReference type="ARBA" id="ARBA00023098"/>
    </source>
</evidence>
<dbReference type="Pfam" id="PF01734">
    <property type="entry name" value="Patatin"/>
    <property type="match status" value="1"/>
</dbReference>
<dbReference type="PROSITE" id="PS51635">
    <property type="entry name" value="PNPLA"/>
    <property type="match status" value="1"/>
</dbReference>
<dbReference type="EMBL" id="DVFV01000073">
    <property type="protein sequence ID" value="HIQ90797.1"/>
    <property type="molecule type" value="Genomic_DNA"/>
</dbReference>
<keyword evidence="2" id="KW-0442">Lipid degradation</keyword>
<dbReference type="GO" id="GO:0016042">
    <property type="term" value="P:lipid catabolic process"/>
    <property type="evidence" value="ECO:0007669"/>
    <property type="project" value="UniProtKB-KW"/>
</dbReference>
<proteinExistence type="predicted"/>
<evidence type="ECO:0000313" key="6">
    <source>
        <dbReference type="EMBL" id="HIQ90797.1"/>
    </source>
</evidence>
<dbReference type="PANTHER" id="PTHR14226:SF29">
    <property type="entry name" value="NEUROPATHY TARGET ESTERASE SWS"/>
    <property type="match status" value="1"/>
</dbReference>
<dbReference type="AlphaFoldDB" id="A0A9D1CYI6"/>